<dbReference type="Proteomes" id="UP000007842">
    <property type="component" value="Chromosome"/>
</dbReference>
<dbReference type="PANTHER" id="PTHR33164:SF104">
    <property type="entry name" value="TRANSCRIPTIONAL REGULATORY PROTEIN"/>
    <property type="match status" value="1"/>
</dbReference>
<feature type="domain" description="HTH marR-type" evidence="2">
    <location>
        <begin position="35"/>
        <end position="171"/>
    </location>
</feature>
<dbReference type="PANTHER" id="PTHR33164">
    <property type="entry name" value="TRANSCRIPTIONAL REGULATOR, MARR FAMILY"/>
    <property type="match status" value="1"/>
</dbReference>
<evidence type="ECO:0000313" key="3">
    <source>
        <dbReference type="EMBL" id="AEW97843.1"/>
    </source>
</evidence>
<evidence type="ECO:0000313" key="4">
    <source>
        <dbReference type="Proteomes" id="UP000007842"/>
    </source>
</evidence>
<sequence>MAGTHHPHEAGASPERDDGAADDDGGGTPARSGPPVELVDRAIRLATIFGTAADAAVTRTGLTRADMDVLLTLHRAPGPGHRLKPSALAASCGLSSGGTSNIIRRLATVGYLTREADEHDGRSTWCQLTAEGARLAKAAARSAAAERDRLLARLPPRTAGELTRLLGAALEHLEAAAPAG</sequence>
<dbReference type="GO" id="GO:0003700">
    <property type="term" value="F:DNA-binding transcription factor activity"/>
    <property type="evidence" value="ECO:0007669"/>
    <property type="project" value="InterPro"/>
</dbReference>
<dbReference type="Gene3D" id="1.10.10.10">
    <property type="entry name" value="Winged helix-like DNA-binding domain superfamily/Winged helix DNA-binding domain"/>
    <property type="match status" value="1"/>
</dbReference>
<dbReference type="PROSITE" id="PS50995">
    <property type="entry name" value="HTH_MARR_2"/>
    <property type="match status" value="1"/>
</dbReference>
<dbReference type="InterPro" id="IPR036388">
    <property type="entry name" value="WH-like_DNA-bd_sf"/>
</dbReference>
<dbReference type="EMBL" id="CP003219">
    <property type="protein sequence ID" value="AEW97843.1"/>
    <property type="molecule type" value="Genomic_DNA"/>
</dbReference>
<dbReference type="Pfam" id="PF12802">
    <property type="entry name" value="MarR_2"/>
    <property type="match status" value="1"/>
</dbReference>
<organism evidence="3 4">
    <name type="scientific">Streptantibioticus cattleyicolor (strain ATCC 35852 / DSM 46488 / JCM 4925 / NBRC 14057 / NRRL 8057)</name>
    <name type="common">Streptomyces cattleya</name>
    <dbReference type="NCBI Taxonomy" id="1003195"/>
    <lineage>
        <taxon>Bacteria</taxon>
        <taxon>Bacillati</taxon>
        <taxon>Actinomycetota</taxon>
        <taxon>Actinomycetes</taxon>
        <taxon>Kitasatosporales</taxon>
        <taxon>Streptomycetaceae</taxon>
        <taxon>Streptantibioticus</taxon>
    </lineage>
</organism>
<name>F8JQJ6_STREN</name>
<dbReference type="OrthoDB" id="3237509at2"/>
<feature type="region of interest" description="Disordered" evidence="1">
    <location>
        <begin position="1"/>
        <end position="36"/>
    </location>
</feature>
<accession>G8WY72</accession>
<dbReference type="GO" id="GO:0006950">
    <property type="term" value="P:response to stress"/>
    <property type="evidence" value="ECO:0007669"/>
    <property type="project" value="TreeGrafter"/>
</dbReference>
<dbReference type="InterPro" id="IPR036390">
    <property type="entry name" value="WH_DNA-bd_sf"/>
</dbReference>
<accession>F8JQJ6</accession>
<feature type="compositionally biased region" description="Basic and acidic residues" evidence="1">
    <location>
        <begin position="1"/>
        <end position="19"/>
    </location>
</feature>
<evidence type="ECO:0000256" key="1">
    <source>
        <dbReference type="SAM" id="MobiDB-lite"/>
    </source>
</evidence>
<dbReference type="SMART" id="SM00347">
    <property type="entry name" value="HTH_MARR"/>
    <property type="match status" value="1"/>
</dbReference>
<reference evidence="4" key="1">
    <citation type="submission" date="2011-12" db="EMBL/GenBank/DDBJ databases">
        <title>Complete genome sequence of Streptomyces cattleya strain DSM 46488.</title>
        <authorList>
            <person name="Ou H.-Y."/>
            <person name="Li P."/>
            <person name="Zhao C."/>
            <person name="O'Hagan D."/>
            <person name="Deng Z."/>
        </authorList>
    </citation>
    <scope>NUCLEOTIDE SEQUENCE [LARGE SCALE GENOMIC DNA]</scope>
    <source>
        <strain evidence="4">ATCC 35852 / DSM 46488 / JCM 4925 / NBRC 14057 / NRRL 8057</strain>
    </source>
</reference>
<dbReference type="InterPro" id="IPR000835">
    <property type="entry name" value="HTH_MarR-typ"/>
</dbReference>
<keyword evidence="4" id="KW-1185">Reference proteome</keyword>
<protein>
    <recommendedName>
        <fullName evidence="2">HTH marR-type domain-containing protein</fullName>
    </recommendedName>
</protein>
<dbReference type="InterPro" id="IPR039422">
    <property type="entry name" value="MarR/SlyA-like"/>
</dbReference>
<dbReference type="KEGG" id="scy:SCATT_54720"/>
<dbReference type="eggNOG" id="COG1846">
    <property type="taxonomic scope" value="Bacteria"/>
</dbReference>
<dbReference type="SUPFAM" id="SSF46785">
    <property type="entry name" value="Winged helix' DNA-binding domain"/>
    <property type="match status" value="1"/>
</dbReference>
<dbReference type="HOGENOM" id="CLU_083287_27_5_11"/>
<dbReference type="RefSeq" id="WP_014146176.1">
    <property type="nucleotide sequence ID" value="NC_016111.1"/>
</dbReference>
<proteinExistence type="predicted"/>
<dbReference type="STRING" id="1003195.SCATT_54720"/>
<gene>
    <name evidence="3" type="ordered locus">SCATT_54720</name>
</gene>
<dbReference type="KEGG" id="sct:SCAT_5474"/>
<dbReference type="AlphaFoldDB" id="F8JQJ6"/>
<dbReference type="PATRIC" id="fig|1003195.11.peg.6893"/>
<evidence type="ECO:0000259" key="2">
    <source>
        <dbReference type="PROSITE" id="PS50995"/>
    </source>
</evidence>